<dbReference type="InterPro" id="IPR053237">
    <property type="entry name" value="Natterin_C"/>
</dbReference>
<comment type="caution">
    <text evidence="2">The sequence shown here is derived from an EMBL/GenBank/DDBJ whole genome shotgun (WGS) entry which is preliminary data.</text>
</comment>
<dbReference type="CDD" id="cd20220">
    <property type="entry name" value="PFM_natterin-3-like"/>
    <property type="match status" value="1"/>
</dbReference>
<dbReference type="SUPFAM" id="SSF56973">
    <property type="entry name" value="Aerolisin/ETX pore-forming domain"/>
    <property type="match status" value="1"/>
</dbReference>
<evidence type="ECO:0000256" key="1">
    <source>
        <dbReference type="SAM" id="SignalP"/>
    </source>
</evidence>
<accession>A0AAV1PZC1</accession>
<name>A0AAV1PZC1_SCOSC</name>
<keyword evidence="1" id="KW-0732">Signal</keyword>
<evidence type="ECO:0000313" key="2">
    <source>
        <dbReference type="EMBL" id="CAK6976174.1"/>
    </source>
</evidence>
<proteinExistence type="predicted"/>
<dbReference type="EMBL" id="CAWUFR010000337">
    <property type="protein sequence ID" value="CAK6976174.1"/>
    <property type="molecule type" value="Genomic_DNA"/>
</dbReference>
<feature type="signal peptide" evidence="1">
    <location>
        <begin position="1"/>
        <end position="18"/>
    </location>
</feature>
<dbReference type="AlphaFoldDB" id="A0AAV1PZC1"/>
<sequence>MKLSVLLLLALQTPGLLSKDLDIGNNTEDLDDGEPEINANQSMPADVLLSVANLSPSTQVQSSKDTTNVGTILEWVTWNNSLPNNSVSIDNWYVHRIDYICKYKCNAGFYNPDMGSYCHYPSGKHTHAGSPFEVLVNNGNFEILEWNGDSHGSVPKNSVRICPGQDVYVGKNKYGLGEVITQDKHFYLPWKWSVYKYHDYQVLTINKNVVNQRIYDVKYNTDNSEILYYPPEIVRETSINNYECRPVVKTDTLSKTIEVEHRWDTGFSIEVGVKTTIKAGIPLVFSTGITFSTEETFKFSWQNTVVTSSTETISVQLTTPPNSSCMARMVQYKYKISIPFTAFLTRTYANGETRTMLITGTYDSVQVKEVQAVTNRCEPLENAEPC</sequence>
<dbReference type="PANTHER" id="PTHR39244">
    <property type="entry name" value="NATTERIN-4"/>
    <property type="match status" value="1"/>
</dbReference>
<dbReference type="Proteomes" id="UP001314229">
    <property type="component" value="Unassembled WGS sequence"/>
</dbReference>
<reference evidence="2 3" key="1">
    <citation type="submission" date="2024-01" db="EMBL/GenBank/DDBJ databases">
        <authorList>
            <person name="Alioto T."/>
            <person name="Alioto T."/>
            <person name="Gomez Garrido J."/>
        </authorList>
    </citation>
    <scope>NUCLEOTIDE SEQUENCE [LARGE SCALE GENOMIC DNA]</scope>
</reference>
<organism evidence="2 3">
    <name type="scientific">Scomber scombrus</name>
    <name type="common">Atlantic mackerel</name>
    <name type="synonym">Scomber vernalis</name>
    <dbReference type="NCBI Taxonomy" id="13677"/>
    <lineage>
        <taxon>Eukaryota</taxon>
        <taxon>Metazoa</taxon>
        <taxon>Chordata</taxon>
        <taxon>Craniata</taxon>
        <taxon>Vertebrata</taxon>
        <taxon>Euteleostomi</taxon>
        <taxon>Actinopterygii</taxon>
        <taxon>Neopterygii</taxon>
        <taxon>Teleostei</taxon>
        <taxon>Neoteleostei</taxon>
        <taxon>Acanthomorphata</taxon>
        <taxon>Pelagiaria</taxon>
        <taxon>Scombriformes</taxon>
        <taxon>Scombridae</taxon>
        <taxon>Scomber</taxon>
    </lineage>
</organism>
<dbReference type="Gene3D" id="2.170.15.10">
    <property type="entry name" value="Proaerolysin, chain A, domain 3"/>
    <property type="match status" value="1"/>
</dbReference>
<gene>
    <name evidence="2" type="ORF">FSCOSCO3_A000794</name>
</gene>
<evidence type="ECO:0000313" key="3">
    <source>
        <dbReference type="Proteomes" id="UP001314229"/>
    </source>
</evidence>
<dbReference type="PANTHER" id="PTHR39244:SF5">
    <property type="entry name" value="NATTERIN-3-LIKE"/>
    <property type="match status" value="1"/>
</dbReference>
<protein>
    <submittedName>
        <fullName evidence="2">Natterin-3-like</fullName>
    </submittedName>
</protein>
<feature type="chain" id="PRO_5043483193" evidence="1">
    <location>
        <begin position="19"/>
        <end position="386"/>
    </location>
</feature>
<keyword evidence="3" id="KW-1185">Reference proteome</keyword>